<comment type="subcellular location">
    <subcellularLocation>
        <location evidence="1">Membrane</location>
    </subcellularLocation>
</comment>
<feature type="transmembrane region" description="Helical" evidence="5">
    <location>
        <begin position="243"/>
        <end position="264"/>
    </location>
</feature>
<dbReference type="Proteomes" id="UP001328107">
    <property type="component" value="Unassembled WGS sequence"/>
</dbReference>
<keyword evidence="4 5" id="KW-0472">Membrane</keyword>
<proteinExistence type="predicted"/>
<dbReference type="PANTHER" id="PTHR46273">
    <property type="entry name" value="MYOSUPPRESSIN RECEPTOR 1, ISOFORM B-RELATED"/>
    <property type="match status" value="1"/>
</dbReference>
<feature type="transmembrane region" description="Helical" evidence="5">
    <location>
        <begin position="126"/>
        <end position="147"/>
    </location>
</feature>
<evidence type="ECO:0000313" key="8">
    <source>
        <dbReference type="Proteomes" id="UP001328107"/>
    </source>
</evidence>
<accession>A0AAN5CKR6</accession>
<organism evidence="7 8">
    <name type="scientific">Pristionchus mayeri</name>
    <dbReference type="NCBI Taxonomy" id="1317129"/>
    <lineage>
        <taxon>Eukaryota</taxon>
        <taxon>Metazoa</taxon>
        <taxon>Ecdysozoa</taxon>
        <taxon>Nematoda</taxon>
        <taxon>Chromadorea</taxon>
        <taxon>Rhabditida</taxon>
        <taxon>Rhabditina</taxon>
        <taxon>Diplogasteromorpha</taxon>
        <taxon>Diplogasteroidea</taxon>
        <taxon>Neodiplogasteridae</taxon>
        <taxon>Pristionchus</taxon>
    </lineage>
</organism>
<dbReference type="AlphaFoldDB" id="A0AAN5CKR6"/>
<keyword evidence="2 5" id="KW-0812">Transmembrane</keyword>
<evidence type="ECO:0000259" key="6">
    <source>
        <dbReference type="PROSITE" id="PS50262"/>
    </source>
</evidence>
<feature type="domain" description="G-protein coupled receptors family 1 profile" evidence="6">
    <location>
        <begin position="23"/>
        <end position="281"/>
    </location>
</feature>
<gene>
    <name evidence="7" type="ORF">PMAYCL1PPCAC_16358</name>
</gene>
<feature type="non-terminal residue" evidence="7">
    <location>
        <position position="281"/>
    </location>
</feature>
<dbReference type="PROSITE" id="PS50262">
    <property type="entry name" value="G_PROTEIN_RECEP_F1_2"/>
    <property type="match status" value="1"/>
</dbReference>
<dbReference type="InterPro" id="IPR019427">
    <property type="entry name" value="7TM_GPCR_serpentine_rcpt_Srw"/>
</dbReference>
<feature type="transmembrane region" description="Helical" evidence="5">
    <location>
        <begin position="196"/>
        <end position="217"/>
    </location>
</feature>
<dbReference type="GO" id="GO:0005886">
    <property type="term" value="C:plasma membrane"/>
    <property type="evidence" value="ECO:0007669"/>
    <property type="project" value="TreeGrafter"/>
</dbReference>
<comment type="caution">
    <text evidence="7">The sequence shown here is derived from an EMBL/GenBank/DDBJ whole genome shotgun (WGS) entry which is preliminary data.</text>
</comment>
<name>A0AAN5CKR6_9BILA</name>
<dbReference type="InterPro" id="IPR017452">
    <property type="entry name" value="GPCR_Rhodpsn_7TM"/>
</dbReference>
<evidence type="ECO:0000256" key="3">
    <source>
        <dbReference type="ARBA" id="ARBA00022989"/>
    </source>
</evidence>
<dbReference type="Gene3D" id="1.20.1070.10">
    <property type="entry name" value="Rhodopsin 7-helix transmembrane proteins"/>
    <property type="match status" value="1"/>
</dbReference>
<reference evidence="8" key="1">
    <citation type="submission" date="2022-10" db="EMBL/GenBank/DDBJ databases">
        <title>Genome assembly of Pristionchus species.</title>
        <authorList>
            <person name="Yoshida K."/>
            <person name="Sommer R.J."/>
        </authorList>
    </citation>
    <scope>NUCLEOTIDE SEQUENCE [LARGE SCALE GENOMIC DNA]</scope>
    <source>
        <strain evidence="8">RS5460</strain>
    </source>
</reference>
<feature type="transmembrane region" description="Helical" evidence="5">
    <location>
        <begin position="42"/>
        <end position="60"/>
    </location>
</feature>
<keyword evidence="8" id="KW-1185">Reference proteome</keyword>
<feature type="non-terminal residue" evidence="7">
    <location>
        <position position="1"/>
    </location>
</feature>
<dbReference type="Pfam" id="PF10324">
    <property type="entry name" value="7TM_GPCR_Srw"/>
    <property type="match status" value="1"/>
</dbReference>
<protein>
    <recommendedName>
        <fullName evidence="6">G-protein coupled receptors family 1 profile domain-containing protein</fullName>
    </recommendedName>
</protein>
<dbReference type="PANTHER" id="PTHR46273:SF14">
    <property type="entry name" value="G-PROTEIN COUPLED RECEPTOR DMSR-1"/>
    <property type="match status" value="1"/>
</dbReference>
<keyword evidence="3 5" id="KW-1133">Transmembrane helix</keyword>
<sequence>LAALNGAVYIIFVLFVGPLIVVMNLFVMFIMTRKEVRSTYTFVFFLMALNQTVVIGSLSFSMFKTLLFAGCNPWFYSLTWALFDLIVMSQLVSLCKAHATWLAVILALMRLMSVRSHGTSELQLKLVLLLCGGALLFVFITNIPNFLSYTIYWVRFDSLCDNTDYGEMMVPITFDSIELYKNDCLILRLSSLLTGVFHSALPCVLLIVLSVVLIRFLRKVSYINHQTFLEFTIISQADRTTTLLILVMITTMISEIPQAILGLLEGFLSDQMREQVTTKIS</sequence>
<evidence type="ECO:0000256" key="1">
    <source>
        <dbReference type="ARBA" id="ARBA00004370"/>
    </source>
</evidence>
<evidence type="ECO:0000256" key="4">
    <source>
        <dbReference type="ARBA" id="ARBA00023136"/>
    </source>
</evidence>
<dbReference type="InterPro" id="IPR053219">
    <property type="entry name" value="GPCR_Dmsr-1"/>
</dbReference>
<dbReference type="SUPFAM" id="SSF81321">
    <property type="entry name" value="Family A G protein-coupled receptor-like"/>
    <property type="match status" value="1"/>
</dbReference>
<dbReference type="GO" id="GO:0008528">
    <property type="term" value="F:G protein-coupled peptide receptor activity"/>
    <property type="evidence" value="ECO:0007669"/>
    <property type="project" value="InterPro"/>
</dbReference>
<evidence type="ECO:0000256" key="2">
    <source>
        <dbReference type="ARBA" id="ARBA00022692"/>
    </source>
</evidence>
<evidence type="ECO:0000256" key="5">
    <source>
        <dbReference type="SAM" id="Phobius"/>
    </source>
</evidence>
<feature type="transmembrane region" description="Helical" evidence="5">
    <location>
        <begin position="6"/>
        <end position="30"/>
    </location>
</feature>
<evidence type="ECO:0000313" key="7">
    <source>
        <dbReference type="EMBL" id="GMR46163.1"/>
    </source>
</evidence>
<dbReference type="EMBL" id="BTRK01000004">
    <property type="protein sequence ID" value="GMR46163.1"/>
    <property type="molecule type" value="Genomic_DNA"/>
</dbReference>